<organism evidence="1 2">
    <name type="scientific">Legionella jordanis</name>
    <dbReference type="NCBI Taxonomy" id="456"/>
    <lineage>
        <taxon>Bacteria</taxon>
        <taxon>Pseudomonadati</taxon>
        <taxon>Pseudomonadota</taxon>
        <taxon>Gammaproteobacteria</taxon>
        <taxon>Legionellales</taxon>
        <taxon>Legionellaceae</taxon>
        <taxon>Legionella</taxon>
    </lineage>
</organism>
<evidence type="ECO:0000313" key="2">
    <source>
        <dbReference type="Proteomes" id="UP000055035"/>
    </source>
</evidence>
<proteinExistence type="predicted"/>
<dbReference type="RefSeq" id="WP_058471066.1">
    <property type="nucleotide sequence ID" value="NZ_CAAAIC010000003.1"/>
</dbReference>
<gene>
    <name evidence="1" type="ORF">Ljor_1604</name>
</gene>
<dbReference type="STRING" id="456.Ljor_1604"/>
<dbReference type="PATRIC" id="fig|456.5.peg.1713"/>
<accession>A0A0W0VAZ4</accession>
<evidence type="ECO:0000313" key="1">
    <source>
        <dbReference type="EMBL" id="KTD17298.1"/>
    </source>
</evidence>
<sequence>MLNKAFQKSSLIFFFSIAYGFAADIDHLRGSRYCEILVNENRLNLAVYNSIGINDCPEDLWNKIDIQCVKTQTGASFAKLNGPRYWVIDGLLNSKLASPEVQSICGLKLRKAGVLKLGLSDIMLSSQPYRGHTVDRHTTWIYKAGQPIYELIDPSGQIFVMQSYSIEKQAQTLDGLQNLNKILKLPPNWQFRSRVLQEDKQLPAVNNKATVVQDELFNTYQLAPQDF</sequence>
<dbReference type="EMBL" id="LNYJ01000011">
    <property type="protein sequence ID" value="KTD17298.1"/>
    <property type="molecule type" value="Genomic_DNA"/>
</dbReference>
<dbReference type="Proteomes" id="UP000055035">
    <property type="component" value="Unassembled WGS sequence"/>
</dbReference>
<reference evidence="1 2" key="1">
    <citation type="submission" date="2015-11" db="EMBL/GenBank/DDBJ databases">
        <title>Genomic analysis of 38 Legionella species identifies large and diverse effector repertoires.</title>
        <authorList>
            <person name="Burstein D."/>
            <person name="Amaro F."/>
            <person name="Zusman T."/>
            <person name="Lifshitz Z."/>
            <person name="Cohen O."/>
            <person name="Gilbert J.A."/>
            <person name="Pupko T."/>
            <person name="Shuman H.A."/>
            <person name="Segal G."/>
        </authorList>
    </citation>
    <scope>NUCLEOTIDE SEQUENCE [LARGE SCALE GENOMIC DNA]</scope>
    <source>
        <strain evidence="1 2">BL-540</strain>
    </source>
</reference>
<comment type="caution">
    <text evidence="1">The sequence shown here is derived from an EMBL/GenBank/DDBJ whole genome shotgun (WGS) entry which is preliminary data.</text>
</comment>
<dbReference type="OrthoDB" id="9780765at2"/>
<keyword evidence="2" id="KW-1185">Reference proteome</keyword>
<dbReference type="AlphaFoldDB" id="A0A0W0VAZ4"/>
<name>A0A0W0VAZ4_9GAMM</name>
<protein>
    <submittedName>
        <fullName evidence="1">Uncharacterized protein</fullName>
    </submittedName>
</protein>